<reference evidence="2" key="2">
    <citation type="submission" date="2023-04" db="EMBL/GenBank/DDBJ databases">
        <title>'Rhodoalgimonas zhirmunskyi' gen. nov., isolated from a red alga.</title>
        <authorList>
            <person name="Nedashkovskaya O.I."/>
            <person name="Otstavnykh N.Y."/>
            <person name="Bystritskaya E.P."/>
            <person name="Balabanova L.A."/>
            <person name="Isaeva M.P."/>
        </authorList>
    </citation>
    <scope>NUCLEOTIDE SEQUENCE</scope>
    <source>
        <strain evidence="2">10Alg 79</strain>
    </source>
</reference>
<comment type="caution">
    <text evidence="2">The sequence shown here is derived from an EMBL/GenBank/DDBJ whole genome shotgun (WGS) entry which is preliminary data.</text>
</comment>
<gene>
    <name evidence="2" type="ORF">NOI20_14970</name>
</gene>
<dbReference type="RefSeq" id="WP_317627037.1">
    <property type="nucleotide sequence ID" value="NZ_JANFFA010000004.1"/>
</dbReference>
<dbReference type="GO" id="GO:0016747">
    <property type="term" value="F:acyltransferase activity, transferring groups other than amino-acyl groups"/>
    <property type="evidence" value="ECO:0007669"/>
    <property type="project" value="InterPro"/>
</dbReference>
<evidence type="ECO:0000313" key="2">
    <source>
        <dbReference type="EMBL" id="MDQ2095419.1"/>
    </source>
</evidence>
<dbReference type="InterPro" id="IPR016181">
    <property type="entry name" value="Acyl_CoA_acyltransferase"/>
</dbReference>
<protein>
    <submittedName>
        <fullName evidence="2">GNAT family N-acetyltransferase</fullName>
        <ecNumber evidence="2">2.3.1.-</ecNumber>
    </submittedName>
</protein>
<dbReference type="CDD" id="cd04301">
    <property type="entry name" value="NAT_SF"/>
    <property type="match status" value="1"/>
</dbReference>
<keyword evidence="2" id="KW-0012">Acyltransferase</keyword>
<evidence type="ECO:0000259" key="1">
    <source>
        <dbReference type="PROSITE" id="PS51186"/>
    </source>
</evidence>
<accession>A0AAJ1X6P5</accession>
<feature type="domain" description="N-acetyltransferase" evidence="1">
    <location>
        <begin position="2"/>
        <end position="155"/>
    </location>
</feature>
<proteinExistence type="predicted"/>
<dbReference type="Gene3D" id="3.40.630.30">
    <property type="match status" value="1"/>
</dbReference>
<dbReference type="PANTHER" id="PTHR43451">
    <property type="entry name" value="ACETYLTRANSFERASE (GNAT) FAMILY PROTEIN"/>
    <property type="match status" value="1"/>
</dbReference>
<dbReference type="PANTHER" id="PTHR43451:SF1">
    <property type="entry name" value="ACETYLTRANSFERASE"/>
    <property type="match status" value="1"/>
</dbReference>
<name>A0AAJ1X6P5_9RHOB</name>
<dbReference type="InterPro" id="IPR000182">
    <property type="entry name" value="GNAT_dom"/>
</dbReference>
<evidence type="ECO:0000313" key="3">
    <source>
        <dbReference type="Proteomes" id="UP001227162"/>
    </source>
</evidence>
<sequence>MIRIRSYTPDDAAPLHALFHVAIHKGAAGHYTPAQRAAWSPSSQMPASWPTKLAALETRVALRDREIAGFMAMTPEGYLDLAFTHPDHTRHGVATALHSALLELARTRGLTRLTTHASLAARAFFDRHGWQVTHAEKVARGGETLDRFAMSLSLGPQT</sequence>
<organism evidence="2 3">
    <name type="scientific">Rhodalgimonas zhirmunskyi</name>
    <dbReference type="NCBI Taxonomy" id="2964767"/>
    <lineage>
        <taxon>Bacteria</taxon>
        <taxon>Pseudomonadati</taxon>
        <taxon>Pseudomonadota</taxon>
        <taxon>Alphaproteobacteria</taxon>
        <taxon>Rhodobacterales</taxon>
        <taxon>Roseobacteraceae</taxon>
        <taxon>Rhodalgimonas</taxon>
    </lineage>
</organism>
<dbReference type="Pfam" id="PF13673">
    <property type="entry name" value="Acetyltransf_10"/>
    <property type="match status" value="1"/>
</dbReference>
<dbReference type="EC" id="2.3.1.-" evidence="2"/>
<dbReference type="PROSITE" id="PS51186">
    <property type="entry name" value="GNAT"/>
    <property type="match status" value="1"/>
</dbReference>
<dbReference type="Proteomes" id="UP001227162">
    <property type="component" value="Unassembled WGS sequence"/>
</dbReference>
<dbReference type="InterPro" id="IPR052564">
    <property type="entry name" value="N-acetyltrans/Recomb-assoc"/>
</dbReference>
<reference evidence="2" key="1">
    <citation type="submission" date="2022-07" db="EMBL/GenBank/DDBJ databases">
        <authorList>
            <person name="Otstavnykh N."/>
            <person name="Isaeva M."/>
            <person name="Bystritskaya E."/>
        </authorList>
    </citation>
    <scope>NUCLEOTIDE SEQUENCE</scope>
    <source>
        <strain evidence="2">10Alg 79</strain>
    </source>
</reference>
<keyword evidence="2" id="KW-0808">Transferase</keyword>
<dbReference type="SUPFAM" id="SSF55729">
    <property type="entry name" value="Acyl-CoA N-acyltransferases (Nat)"/>
    <property type="match status" value="1"/>
</dbReference>
<keyword evidence="3" id="KW-1185">Reference proteome</keyword>
<dbReference type="EMBL" id="JANFFA010000004">
    <property type="protein sequence ID" value="MDQ2095419.1"/>
    <property type="molecule type" value="Genomic_DNA"/>
</dbReference>
<dbReference type="AlphaFoldDB" id="A0AAJ1X6P5"/>